<comment type="similarity">
    <text evidence="5">Belongs to the TRAFAC class myosin-kinesin ATPase superfamily. Kinesin family.</text>
</comment>
<feature type="compositionally biased region" description="Acidic residues" evidence="7">
    <location>
        <begin position="1366"/>
        <end position="1381"/>
    </location>
</feature>
<feature type="domain" description="Kinesin motor" evidence="8">
    <location>
        <begin position="4"/>
        <end position="156"/>
    </location>
</feature>
<feature type="region of interest" description="Disordered" evidence="7">
    <location>
        <begin position="636"/>
        <end position="673"/>
    </location>
</feature>
<evidence type="ECO:0000313" key="10">
    <source>
        <dbReference type="RefSeq" id="XP_017776160.1"/>
    </source>
</evidence>
<feature type="region of interest" description="Disordered" evidence="7">
    <location>
        <begin position="1327"/>
        <end position="1393"/>
    </location>
</feature>
<dbReference type="Gene3D" id="3.40.850.10">
    <property type="entry name" value="Kinesin motor domain"/>
    <property type="match status" value="1"/>
</dbReference>
<keyword evidence="3" id="KW-0067">ATP-binding</keyword>
<proteinExistence type="inferred from homology"/>
<evidence type="ECO:0000256" key="4">
    <source>
        <dbReference type="ARBA" id="ARBA00023212"/>
    </source>
</evidence>
<dbReference type="RefSeq" id="XP_017776160.1">
    <property type="nucleotide sequence ID" value="XM_017920671.1"/>
</dbReference>
<evidence type="ECO:0000256" key="5">
    <source>
        <dbReference type="PROSITE-ProRule" id="PRU00283"/>
    </source>
</evidence>
<evidence type="ECO:0000259" key="8">
    <source>
        <dbReference type="PROSITE" id="PS50067"/>
    </source>
</evidence>
<feature type="compositionally biased region" description="Polar residues" evidence="7">
    <location>
        <begin position="654"/>
        <end position="665"/>
    </location>
</feature>
<keyword evidence="4" id="KW-0206">Cytoskeleton</keyword>
<feature type="compositionally biased region" description="Polar residues" evidence="7">
    <location>
        <begin position="1383"/>
        <end position="1393"/>
    </location>
</feature>
<feature type="compositionally biased region" description="Polar residues" evidence="7">
    <location>
        <begin position="636"/>
        <end position="645"/>
    </location>
</feature>
<dbReference type="SUPFAM" id="SSF52540">
    <property type="entry name" value="P-loop containing nucleoside triphosphate hydrolases"/>
    <property type="match status" value="1"/>
</dbReference>
<feature type="compositionally biased region" description="Polar residues" evidence="7">
    <location>
        <begin position="1329"/>
        <end position="1340"/>
    </location>
</feature>
<feature type="compositionally biased region" description="Acidic residues" evidence="7">
    <location>
        <begin position="1436"/>
        <end position="1449"/>
    </location>
</feature>
<comment type="caution">
    <text evidence="5">Lacks conserved residue(s) required for the propagation of feature annotation.</text>
</comment>
<gene>
    <name evidence="10" type="primary">LOC108562367</name>
</gene>
<organism evidence="9 10">
    <name type="scientific">Nicrophorus vespilloides</name>
    <name type="common">Boreal carrion beetle</name>
    <dbReference type="NCBI Taxonomy" id="110193"/>
    <lineage>
        <taxon>Eukaryota</taxon>
        <taxon>Metazoa</taxon>
        <taxon>Ecdysozoa</taxon>
        <taxon>Arthropoda</taxon>
        <taxon>Hexapoda</taxon>
        <taxon>Insecta</taxon>
        <taxon>Pterygota</taxon>
        <taxon>Neoptera</taxon>
        <taxon>Endopterygota</taxon>
        <taxon>Coleoptera</taxon>
        <taxon>Polyphaga</taxon>
        <taxon>Staphyliniformia</taxon>
        <taxon>Silphidae</taxon>
        <taxon>Nicrophorinae</taxon>
        <taxon>Nicrophorus</taxon>
    </lineage>
</organism>
<keyword evidence="9" id="KW-1185">Reference proteome</keyword>
<dbReference type="GeneID" id="108562367"/>
<evidence type="ECO:0000256" key="2">
    <source>
        <dbReference type="ARBA" id="ARBA00022741"/>
    </source>
</evidence>
<dbReference type="PROSITE" id="PS50067">
    <property type="entry name" value="KINESIN_MOTOR_2"/>
    <property type="match status" value="1"/>
</dbReference>
<feature type="region of interest" description="Disordered" evidence="7">
    <location>
        <begin position="1405"/>
        <end position="1449"/>
    </location>
</feature>
<feature type="coiled-coil region" evidence="6">
    <location>
        <begin position="538"/>
        <end position="572"/>
    </location>
</feature>
<evidence type="ECO:0000256" key="7">
    <source>
        <dbReference type="SAM" id="MobiDB-lite"/>
    </source>
</evidence>
<protein>
    <submittedName>
        <fullName evidence="10">Kinesin-related protein 4-like isoform X1</fullName>
    </submittedName>
</protein>
<dbReference type="InterPro" id="IPR036961">
    <property type="entry name" value="Kinesin_motor_dom_sf"/>
</dbReference>
<comment type="subcellular location">
    <subcellularLocation>
        <location evidence="1">Cytoplasm</location>
        <location evidence="1">Cytoskeleton</location>
    </subcellularLocation>
</comment>
<dbReference type="InterPro" id="IPR027640">
    <property type="entry name" value="Kinesin-like_fam"/>
</dbReference>
<dbReference type="InterPro" id="IPR027417">
    <property type="entry name" value="P-loop_NTPase"/>
</dbReference>
<keyword evidence="6" id="KW-0175">Coiled coil</keyword>
<dbReference type="InterPro" id="IPR001752">
    <property type="entry name" value="Kinesin_motor_dom"/>
</dbReference>
<dbReference type="Proteomes" id="UP000695000">
    <property type="component" value="Unplaced"/>
</dbReference>
<reference evidence="10" key="1">
    <citation type="submission" date="2025-08" db="UniProtKB">
        <authorList>
            <consortium name="RefSeq"/>
        </authorList>
    </citation>
    <scope>IDENTIFICATION</scope>
    <source>
        <tissue evidence="10">Whole Larva</tissue>
    </source>
</reference>
<sequence>MPNKMIVAMRLRPLVNNAVLKEHKPSIYIYNGNVFTEVERCKYAEKVLYDHLFIDTDDNKKVYETVKPMVESFIHGTNGTVFVYGQQNSGKNHTLYGTCLDVGIVYLMLNEVTSHISLNEDIEYTLKVAFVEVAEDDKLLDLQDVVSKACAKKGLQFTNDLKDLLERGRFMYKSHNHVILSFNLQYNIPNENKSFDSQFNFVILADPTGKDTDKDHNHFTLSLLFTYLHALSINDTQIDVDKMLLSSVLSKAVGDFGKSLFIGTLSPTDAKNSLYTIKKIKLIKDPEFKNVRVSDYSNQLSGILLKKFKVNEASRECDYDDMEDEDSDYDEKDFVTRLDVSQRVYITEIPPQYYRQLNSIGLLITNDQTHEISSFFISHKNDKIGTSLVAYLPDNLLPTKINNDAALYDNEQFIKICKEEHILQVYLNKLRGIYPLDPENQMDFDLQELLSDQNKDPPTEQQIENEFEYVAGVSAPNEDPEISGIEFKYIDTPRTDYGSEAECSTSQYVQSYELYDIDFSPSEDVYVNSECKGHILQIQHLLKKIEVHEENSRQLQSENIKMKDQLEEQRKRNMELFDHIRHIKSTLYSIVNKEVYKAKYIYKSNIKVYDKFYKHELDTLRRMFIQAQQLAKVTLKNSQEPSKSVNTHEDKGETANQAGQGTSTAKVVKRENGDERENRRIEILDIYFKQIETIKKKISCHIDNMENHLKMAVLIDCKFCKENNECFTAEEGYLYKQNKSLHLILNKANIILNRNVIYFRKIQNRNKTLVADNNKMKVNLNLLNDIGKCLKDNHKFDSKSTLYPVHNMFYKRLIVKTSLDNMEEIESEILNDMSSKGNDAMESDLLEEESISKKLSDMHLPRTPMDSSFNSRVHGLVNSAIVMEKLLSAINVLYNNMHRFLSKRDDCDICRRFADMLHYKIIQLVSLKSQYSFWSKNITMEDTSIDLYLNITSELLEMTNTLRESQRLKLIQYKLMQRKVYFENCMTQLVNKRSYVDNVLTLLIGASSEFQDILKMEGGNIENCEYGMFNILISLLFSHVRERIIVTLFYLDNMESLLQHDRIKTRINELDISIARNEKFLKDIFPANKDLPDLKTIEVEHAYLIALYNAKLLKMLALENRLKLTPQQHATQFPKELGLGPLQSGMNPSPYVTELSVNTFEPPTEIPICTEILRAKHLINSSEAIESSSSTFHPQHVLNNVTPDEYALRMLGSIEQIAVIAAPLPIEHKSPPDTHVRMPAQCNPRKRPFVTTDTDQVQHTPYRYPIPSTSQAIVPPPLLQPPANFGMPFRGPGPALPHKVQFKPKYQVQNQGQYAIRSNPIFNECREYPSSSCSPTSNKFGKQLPGPSETKPPTSAPTSPKKSEESASEEGSSEDENEEVVEQPQTAGRTSAALQYSLLVEGLALNKPNMPSGHCQEQQQHAQSPTESISPRELVIDEDPGSSDSNDEL</sequence>
<feature type="compositionally biased region" description="Low complexity" evidence="7">
    <location>
        <begin position="1347"/>
        <end position="1360"/>
    </location>
</feature>
<keyword evidence="4" id="KW-0963">Cytoplasm</keyword>
<evidence type="ECO:0000256" key="6">
    <source>
        <dbReference type="SAM" id="Coils"/>
    </source>
</evidence>
<feature type="compositionally biased region" description="Polar residues" evidence="7">
    <location>
        <begin position="1415"/>
        <end position="1429"/>
    </location>
</feature>
<dbReference type="PANTHER" id="PTHR24115">
    <property type="entry name" value="KINESIN-RELATED"/>
    <property type="match status" value="1"/>
</dbReference>
<evidence type="ECO:0000256" key="1">
    <source>
        <dbReference type="ARBA" id="ARBA00004245"/>
    </source>
</evidence>
<evidence type="ECO:0000313" key="9">
    <source>
        <dbReference type="Proteomes" id="UP000695000"/>
    </source>
</evidence>
<dbReference type="Pfam" id="PF00225">
    <property type="entry name" value="Kinesin"/>
    <property type="match status" value="1"/>
</dbReference>
<accession>A0ABM1MNL0</accession>
<name>A0ABM1MNL0_NICVS</name>
<evidence type="ECO:0000256" key="3">
    <source>
        <dbReference type="ARBA" id="ARBA00022840"/>
    </source>
</evidence>
<keyword evidence="2" id="KW-0547">Nucleotide-binding</keyword>
<dbReference type="SMART" id="SM00129">
    <property type="entry name" value="KISc"/>
    <property type="match status" value="1"/>
</dbReference>